<protein>
    <submittedName>
        <fullName evidence="2">Uncharacterized protein</fullName>
    </submittedName>
</protein>
<evidence type="ECO:0000256" key="1">
    <source>
        <dbReference type="SAM" id="MobiDB-lite"/>
    </source>
</evidence>
<reference evidence="2 3" key="1">
    <citation type="submission" date="2016-01" db="EMBL/GenBank/DDBJ databases">
        <title>The new phylogeny of the genus Mycobacterium.</title>
        <authorList>
            <person name="Tarcisio F."/>
            <person name="Conor M."/>
            <person name="Antonella G."/>
            <person name="Elisabetta G."/>
            <person name="Giulia F.S."/>
            <person name="Sara T."/>
            <person name="Anna F."/>
            <person name="Clotilde B."/>
            <person name="Roberto B."/>
            <person name="Veronica D.S."/>
            <person name="Fabio R."/>
            <person name="Monica P."/>
            <person name="Olivier J."/>
            <person name="Enrico T."/>
            <person name="Nicola S."/>
        </authorList>
    </citation>
    <scope>NUCLEOTIDE SEQUENCE [LARGE SCALE GENOMIC DNA]</scope>
    <source>
        <strain evidence="2 3">DSM 44616</strain>
    </source>
</reference>
<name>A0AAJ3TVG2_9MYCO</name>
<dbReference type="AlphaFoldDB" id="A0AAJ3TVG2"/>
<sequence length="158" mass="17818">MQTLRSLADDGRSVVVVTHNTAQLNLCDRLLILAPGGRLAYFGPPRQALSYFNCDDFADLFNFLEHDTTTDWTGRFVASPLHDALTGSRPAQRPPQPSGPATRPVAQRSAFTQFLTLCRRYLAVTSACWASWAYRLPTNRWCCPGRGWRSRSPSPWFR</sequence>
<evidence type="ECO:0000313" key="3">
    <source>
        <dbReference type="Proteomes" id="UP000193387"/>
    </source>
</evidence>
<dbReference type="SUPFAM" id="SSF52540">
    <property type="entry name" value="P-loop containing nucleoside triphosphate hydrolases"/>
    <property type="match status" value="1"/>
</dbReference>
<evidence type="ECO:0000313" key="2">
    <source>
        <dbReference type="EMBL" id="ORW72190.1"/>
    </source>
</evidence>
<dbReference type="InterPro" id="IPR027417">
    <property type="entry name" value="P-loop_NTPase"/>
</dbReference>
<gene>
    <name evidence="2" type="ORF">AWC23_11760</name>
</gene>
<dbReference type="Proteomes" id="UP000193387">
    <property type="component" value="Unassembled WGS sequence"/>
</dbReference>
<keyword evidence="3" id="KW-1185">Reference proteome</keyword>
<accession>A0AAJ3TVG2</accession>
<proteinExistence type="predicted"/>
<feature type="region of interest" description="Disordered" evidence="1">
    <location>
        <begin position="85"/>
        <end position="105"/>
    </location>
</feature>
<dbReference type="EMBL" id="LQPR01000025">
    <property type="protein sequence ID" value="ORW72190.1"/>
    <property type="molecule type" value="Genomic_DNA"/>
</dbReference>
<comment type="caution">
    <text evidence="2">The sequence shown here is derived from an EMBL/GenBank/DDBJ whole genome shotgun (WGS) entry which is preliminary data.</text>
</comment>
<organism evidence="2 3">
    <name type="scientific">Mycobacterium saskatchewanense</name>
    <dbReference type="NCBI Taxonomy" id="220927"/>
    <lineage>
        <taxon>Bacteria</taxon>
        <taxon>Bacillati</taxon>
        <taxon>Actinomycetota</taxon>
        <taxon>Actinomycetes</taxon>
        <taxon>Mycobacteriales</taxon>
        <taxon>Mycobacteriaceae</taxon>
        <taxon>Mycobacterium</taxon>
        <taxon>Mycobacterium simiae complex</taxon>
    </lineage>
</organism>
<dbReference type="Gene3D" id="3.40.50.300">
    <property type="entry name" value="P-loop containing nucleotide triphosphate hydrolases"/>
    <property type="match status" value="1"/>
</dbReference>